<evidence type="ECO:0000313" key="3">
    <source>
        <dbReference type="Proteomes" id="UP001214250"/>
    </source>
</evidence>
<dbReference type="EMBL" id="CP117811">
    <property type="protein sequence ID" value="WDE95752.1"/>
    <property type="molecule type" value="Genomic_DNA"/>
</dbReference>
<gene>
    <name evidence="2" type="ORF">PQO03_08490</name>
</gene>
<dbReference type="InterPro" id="IPR003848">
    <property type="entry name" value="DUF218"/>
</dbReference>
<organism evidence="2 3">
    <name type="scientific">Lentisphaera profundi</name>
    <dbReference type="NCBI Taxonomy" id="1658616"/>
    <lineage>
        <taxon>Bacteria</taxon>
        <taxon>Pseudomonadati</taxon>
        <taxon>Lentisphaerota</taxon>
        <taxon>Lentisphaeria</taxon>
        <taxon>Lentisphaerales</taxon>
        <taxon>Lentisphaeraceae</taxon>
        <taxon>Lentisphaera</taxon>
    </lineage>
</organism>
<dbReference type="CDD" id="cd06259">
    <property type="entry name" value="YdcF-like"/>
    <property type="match status" value="1"/>
</dbReference>
<dbReference type="InterPro" id="IPR051599">
    <property type="entry name" value="Cell_Envelope_Assoc"/>
</dbReference>
<dbReference type="InterPro" id="IPR014729">
    <property type="entry name" value="Rossmann-like_a/b/a_fold"/>
</dbReference>
<dbReference type="PANTHER" id="PTHR30336:SF20">
    <property type="entry name" value="DUF218 DOMAIN-CONTAINING PROTEIN"/>
    <property type="match status" value="1"/>
</dbReference>
<keyword evidence="3" id="KW-1185">Reference proteome</keyword>
<evidence type="ECO:0000313" key="2">
    <source>
        <dbReference type="EMBL" id="WDE95752.1"/>
    </source>
</evidence>
<dbReference type="Gene3D" id="3.40.50.620">
    <property type="entry name" value="HUPs"/>
    <property type="match status" value="1"/>
</dbReference>
<accession>A0ABY7VPW5</accession>
<reference evidence="2 3" key="1">
    <citation type="submission" date="2023-02" db="EMBL/GenBank/DDBJ databases">
        <title>Genome sequence of Lentisphaera profundi SAORIC-696.</title>
        <authorList>
            <person name="Kim e."/>
            <person name="Cho J.-C."/>
            <person name="Choi A."/>
            <person name="Kang I."/>
        </authorList>
    </citation>
    <scope>NUCLEOTIDE SEQUENCE [LARGE SCALE GENOMIC DNA]</scope>
    <source>
        <strain evidence="2 3">SAORIC-696</strain>
    </source>
</reference>
<name>A0ABY7VPW5_9BACT</name>
<dbReference type="Proteomes" id="UP001214250">
    <property type="component" value="Chromosome 1"/>
</dbReference>
<protein>
    <submittedName>
        <fullName evidence="2">YdcF family protein</fullName>
    </submittedName>
</protein>
<feature type="domain" description="DUF218" evidence="1">
    <location>
        <begin position="32"/>
        <end position="145"/>
    </location>
</feature>
<evidence type="ECO:0000259" key="1">
    <source>
        <dbReference type="Pfam" id="PF02698"/>
    </source>
</evidence>
<dbReference type="PANTHER" id="PTHR30336">
    <property type="entry name" value="INNER MEMBRANE PROTEIN, PROBABLE PERMEASE"/>
    <property type="match status" value="1"/>
</dbReference>
<dbReference type="RefSeq" id="WP_274149503.1">
    <property type="nucleotide sequence ID" value="NZ_CP117811.1"/>
</dbReference>
<sequence>MKNSLLENTAVDNFAKVLWDYHLMGHELRKMDCIFVLGSHDLRVAEHAADLYFEGWAPILIFSGNKGRMTEGLFEDTEARILSQVAIAKGVPEDCIYLENEATNTGENIAFTRNLIERESLDIKSFILVQKPFMERRTYASFKKVWPEKEILISSPRLSFDDYFMDVHNKDEIINAMVGDLQRIKEYPAKGFQIQQEIPSSVWSAFEGLCKLGYDKHLI</sequence>
<proteinExistence type="predicted"/>
<dbReference type="Pfam" id="PF02698">
    <property type="entry name" value="DUF218"/>
    <property type="match status" value="1"/>
</dbReference>